<accession>A0A2D0LHZ2</accession>
<reference evidence="1 2" key="1">
    <citation type="journal article" date="2017" name="Nat. Microbiol.">
        <title>Natural product diversity associated with the nematode symbionts Photorhabdus and Xenorhabdus.</title>
        <authorList>
            <person name="Tobias N.J."/>
            <person name="Wolff H."/>
            <person name="Djahanschiri B."/>
            <person name="Grundmann F."/>
            <person name="Kronenwerth M."/>
            <person name="Shi Y.M."/>
            <person name="Simonyi S."/>
            <person name="Grun P."/>
            <person name="Shapiro-Ilan D."/>
            <person name="Pidot S.J."/>
            <person name="Stinear T.P."/>
            <person name="Ebersberger I."/>
            <person name="Bode H.B."/>
        </authorList>
    </citation>
    <scope>NUCLEOTIDE SEQUENCE [LARGE SCALE GENOMIC DNA]</scope>
    <source>
        <strain evidence="1 2">DSM 17907</strain>
    </source>
</reference>
<gene>
    <name evidence="1" type="ORF">Xkoz_00268</name>
</gene>
<dbReference type="AlphaFoldDB" id="A0A2D0LHZ2"/>
<dbReference type="Proteomes" id="UP000221101">
    <property type="component" value="Unassembled WGS sequence"/>
</dbReference>
<dbReference type="EMBL" id="NJCX01000001">
    <property type="protein sequence ID" value="PHM75252.1"/>
    <property type="molecule type" value="Genomic_DNA"/>
</dbReference>
<proteinExistence type="predicted"/>
<protein>
    <submittedName>
        <fullName evidence="1">Uncharacterized protein</fullName>
    </submittedName>
</protein>
<evidence type="ECO:0000313" key="1">
    <source>
        <dbReference type="EMBL" id="PHM75252.1"/>
    </source>
</evidence>
<evidence type="ECO:0000313" key="2">
    <source>
        <dbReference type="Proteomes" id="UP000221101"/>
    </source>
</evidence>
<keyword evidence="2" id="KW-1185">Reference proteome</keyword>
<sequence>MTESTTAEQVKLLDENILQDIKDIISSASKLIDGILYTLRDNNVISAESVQIATTCIDELVNAVLKILDKIFKVSE</sequence>
<name>A0A2D0LHZ2_9GAMM</name>
<organism evidence="1 2">
    <name type="scientific">Xenorhabdus kozodoii</name>
    <dbReference type="NCBI Taxonomy" id="351676"/>
    <lineage>
        <taxon>Bacteria</taxon>
        <taxon>Pseudomonadati</taxon>
        <taxon>Pseudomonadota</taxon>
        <taxon>Gammaproteobacteria</taxon>
        <taxon>Enterobacterales</taxon>
        <taxon>Morganellaceae</taxon>
        <taxon>Xenorhabdus</taxon>
    </lineage>
</organism>
<dbReference type="RefSeq" id="WP_099140401.1">
    <property type="nucleotide sequence ID" value="NZ_CAWNOR010000001.1"/>
</dbReference>
<comment type="caution">
    <text evidence="1">The sequence shown here is derived from an EMBL/GenBank/DDBJ whole genome shotgun (WGS) entry which is preliminary data.</text>
</comment>